<feature type="transmembrane region" description="Helical" evidence="1">
    <location>
        <begin position="264"/>
        <end position="289"/>
    </location>
</feature>
<proteinExistence type="predicted"/>
<reference evidence="2 3" key="1">
    <citation type="journal article" date="2019" name="Gut">
        <title>Antibiotics-induced monodominance of a novel gut bacterial order.</title>
        <authorList>
            <person name="Hildebrand F."/>
            <person name="Moitinho-Silva L."/>
            <person name="Blasche S."/>
            <person name="Jahn M.T."/>
            <person name="Gossmann T.I."/>
            <person name="Heuerta-Cepas J."/>
            <person name="Hercog R."/>
            <person name="Luetge M."/>
            <person name="Bahram M."/>
            <person name="Pryszlak A."/>
            <person name="Alves R.J."/>
            <person name="Waszak S.M."/>
            <person name="Zhu A."/>
            <person name="Ye L."/>
            <person name="Costea P.I."/>
            <person name="Aalvink S."/>
            <person name="Belzer C."/>
            <person name="Forslund S.K."/>
            <person name="Sunagawa S."/>
            <person name="Hentschel U."/>
            <person name="Merten C."/>
            <person name="Patil K.R."/>
            <person name="Benes V."/>
            <person name="Bork P."/>
        </authorList>
    </citation>
    <scope>NUCLEOTIDE SEQUENCE [LARGE SCALE GENOMIC DNA]</scope>
    <source>
        <strain evidence="2 3">HDS1380</strain>
    </source>
</reference>
<dbReference type="AlphaFoldDB" id="A0A4Q2K8Z1"/>
<feature type="transmembrane region" description="Helical" evidence="1">
    <location>
        <begin position="372"/>
        <end position="392"/>
    </location>
</feature>
<feature type="transmembrane region" description="Helical" evidence="1">
    <location>
        <begin position="486"/>
        <end position="511"/>
    </location>
</feature>
<feature type="transmembrane region" description="Helical" evidence="1">
    <location>
        <begin position="195"/>
        <end position="216"/>
    </location>
</feature>
<dbReference type="Proteomes" id="UP000291269">
    <property type="component" value="Unassembled WGS sequence"/>
</dbReference>
<organism evidence="2 3">
    <name type="scientific">Candidatus Borkfalkia ceftriaxoniphila</name>
    <dbReference type="NCBI Taxonomy" id="2508949"/>
    <lineage>
        <taxon>Bacteria</taxon>
        <taxon>Bacillati</taxon>
        <taxon>Bacillota</taxon>
        <taxon>Clostridia</taxon>
        <taxon>Christensenellales</taxon>
        <taxon>Christensenellaceae</taxon>
        <taxon>Candidatus Borkfalkia</taxon>
    </lineage>
</organism>
<comment type="caution">
    <text evidence="2">The sequence shown here is derived from an EMBL/GenBank/DDBJ whole genome shotgun (WGS) entry which is preliminary data.</text>
</comment>
<accession>A0A4Q2K8Z1</accession>
<feature type="transmembrane region" description="Helical" evidence="1">
    <location>
        <begin position="35"/>
        <end position="53"/>
    </location>
</feature>
<feature type="transmembrane region" description="Helical" evidence="1">
    <location>
        <begin position="413"/>
        <end position="437"/>
    </location>
</feature>
<keyword evidence="1" id="KW-1133">Transmembrane helix</keyword>
<evidence type="ECO:0000313" key="3">
    <source>
        <dbReference type="Proteomes" id="UP000291269"/>
    </source>
</evidence>
<gene>
    <name evidence="2" type="ORF">ESZ91_10440</name>
</gene>
<keyword evidence="3" id="KW-1185">Reference proteome</keyword>
<protein>
    <submittedName>
        <fullName evidence="2">Uncharacterized protein</fullName>
    </submittedName>
</protein>
<feature type="transmembrane region" description="Helical" evidence="1">
    <location>
        <begin position="156"/>
        <end position="183"/>
    </location>
</feature>
<feature type="transmembrane region" description="Helical" evidence="1">
    <location>
        <begin position="443"/>
        <end position="465"/>
    </location>
</feature>
<name>A0A4Q2K8Z1_9FIRM</name>
<dbReference type="EMBL" id="SDOZ01000004">
    <property type="protein sequence ID" value="RXZ58066.1"/>
    <property type="molecule type" value="Genomic_DNA"/>
</dbReference>
<keyword evidence="1" id="KW-0472">Membrane</keyword>
<evidence type="ECO:0000313" key="2">
    <source>
        <dbReference type="EMBL" id="RXZ58066.1"/>
    </source>
</evidence>
<evidence type="ECO:0000256" key="1">
    <source>
        <dbReference type="SAM" id="Phobius"/>
    </source>
</evidence>
<feature type="transmembrane region" description="Helical" evidence="1">
    <location>
        <begin position="336"/>
        <end position="360"/>
    </location>
</feature>
<feature type="transmembrane region" description="Helical" evidence="1">
    <location>
        <begin position="127"/>
        <end position="150"/>
    </location>
</feature>
<feature type="transmembrane region" description="Helical" evidence="1">
    <location>
        <begin position="73"/>
        <end position="92"/>
    </location>
</feature>
<feature type="transmembrane region" description="Helical" evidence="1">
    <location>
        <begin position="523"/>
        <end position="544"/>
    </location>
</feature>
<sequence>MKDKIDVSLLKALLRKQRQERASSFKKGNFDAVGFTLRILLTAAFLVIFAIFFGKFSDIYLSIKTDGVYNPTARLYELLSIAYTAILIFMVIGGVSQINRALFDADDMKLFSAMPVGAKTLYVSKLLTIYAGQILFALLTILPVNITIAVHSPQPAWYYLMTAAACVLLPLISIAVASLLALPYNAVKQFLKPRFLLNFIIVTAITAALFYLYAMLLGAVKEMLLGDELKYFFNERVMDFLQSFANVLYPGKWLANFMLKRERLFSGLGILIMLIVCLILSMTMIRAILTRALQSRIAGGENFIYPKRKLTQRRTTFSALVKKEFLQIFRTPSYMFSYFSVAVIMPMMVYFCMSVGASLVVKLIGVNCNVELAIFLTLLFGSLTNVFCTTNISRDGAMFYSVKAMPVSYKSVFFSKVFLCMVVTAYSQAISALLLFATGYLSLWIALFLFAAGMLCSFAQICFATRSDFNHAKFSTEEDGEIKESGNTVSTIIVLGMLASFLIGGAVLLIRMLFTLRGWNGEYITYLIVGVVSLCAAALAYYYLVRKLGKKYYEFSGGGLL</sequence>
<keyword evidence="1" id="KW-0812">Transmembrane</keyword>
<dbReference type="RefSeq" id="WP_129227011.1">
    <property type="nucleotide sequence ID" value="NZ_SDOZ01000004.1"/>
</dbReference>